<dbReference type="OMA" id="HICNEID"/>
<reference evidence="2" key="1">
    <citation type="journal article" date="2014" name="Nat. Commun.">
        <title>The tobacco genome sequence and its comparison with those of tomato and potato.</title>
        <authorList>
            <person name="Sierro N."/>
            <person name="Battey J.N."/>
            <person name="Ouadi S."/>
            <person name="Bakaher N."/>
            <person name="Bovet L."/>
            <person name="Willig A."/>
            <person name="Goepfert S."/>
            <person name="Peitsch M.C."/>
            <person name="Ivanov N.V."/>
        </authorList>
    </citation>
    <scope>NUCLEOTIDE SEQUENCE [LARGE SCALE GENOMIC DNA]</scope>
</reference>
<sequence length="331" mass="38080">MTVSLSSGVANCNSLRKLFLSEVFLNDNILQTLLTSCPLIESFILKHCFGLEKIELSNLQKIRSVSIWTLGKQHVKIQAPTLERLLYCGHIKEPRLLDIVECQSLKSLKLSCVCIFDGFLQHLFCRSQSLESITIDGEIDASDLVPLEYMGDQIPKFKIAKESSQLKHSRIVLDCWSGNLNASWFFKLRKFLSNLISWSQVSLDFHICNEIDGKDMQLHHIGAPPKVDVLNVDIKSDRGFPTFVDALLWSCHSRKLILTSSIEMITCFMDRLMFMKNLSHSTSRGSKSRHNQLKEIKVFDEKNQPLELRSGKLAIRNLMKREKVYFLLDWW</sequence>
<reference evidence="3" key="2">
    <citation type="submission" date="2025-08" db="UniProtKB">
        <authorList>
            <consortium name="RefSeq"/>
        </authorList>
    </citation>
    <scope>IDENTIFICATION</scope>
    <source>
        <tissue evidence="3">Leaf</tissue>
    </source>
</reference>
<organism evidence="2 3">
    <name type="scientific">Nicotiana tabacum</name>
    <name type="common">Common tobacco</name>
    <dbReference type="NCBI Taxonomy" id="4097"/>
    <lineage>
        <taxon>Eukaryota</taxon>
        <taxon>Viridiplantae</taxon>
        <taxon>Streptophyta</taxon>
        <taxon>Embryophyta</taxon>
        <taxon>Tracheophyta</taxon>
        <taxon>Spermatophyta</taxon>
        <taxon>Magnoliopsida</taxon>
        <taxon>eudicotyledons</taxon>
        <taxon>Gunneridae</taxon>
        <taxon>Pentapetalae</taxon>
        <taxon>asterids</taxon>
        <taxon>lamiids</taxon>
        <taxon>Solanales</taxon>
        <taxon>Solanaceae</taxon>
        <taxon>Nicotianoideae</taxon>
        <taxon>Nicotianeae</taxon>
        <taxon>Nicotiana</taxon>
    </lineage>
</organism>
<dbReference type="InterPro" id="IPR055411">
    <property type="entry name" value="LRR_FXL15/At3g58940/PEG3-like"/>
</dbReference>
<dbReference type="SUPFAM" id="SSF52047">
    <property type="entry name" value="RNI-like"/>
    <property type="match status" value="1"/>
</dbReference>
<evidence type="ECO:0000313" key="3">
    <source>
        <dbReference type="RefSeq" id="XP_016475642.1"/>
    </source>
</evidence>
<dbReference type="Proteomes" id="UP000790787">
    <property type="component" value="Chromosome 14"/>
</dbReference>
<name>A0A1S4AG35_TOBAC</name>
<dbReference type="InterPro" id="IPR032675">
    <property type="entry name" value="LRR_dom_sf"/>
</dbReference>
<dbReference type="PANTHER" id="PTHR34145">
    <property type="entry name" value="OS02G0105600 PROTEIN"/>
    <property type="match status" value="1"/>
</dbReference>
<evidence type="ECO:0000259" key="1">
    <source>
        <dbReference type="Pfam" id="PF24758"/>
    </source>
</evidence>
<dbReference type="KEGG" id="nta:107797287"/>
<evidence type="ECO:0000313" key="2">
    <source>
        <dbReference type="Proteomes" id="UP000790787"/>
    </source>
</evidence>
<dbReference type="OrthoDB" id="1300012at2759"/>
<dbReference type="AlphaFoldDB" id="A0A1S4AG35"/>
<dbReference type="Pfam" id="PF24758">
    <property type="entry name" value="LRR_At5g56370"/>
    <property type="match status" value="1"/>
</dbReference>
<dbReference type="PaxDb" id="4097-A0A1S4AG35"/>
<dbReference type="InterPro" id="IPR053772">
    <property type="entry name" value="At1g61320/At1g61330-like"/>
</dbReference>
<protein>
    <submittedName>
        <fullName evidence="3">Uncharacterized protein LOC107797287</fullName>
    </submittedName>
</protein>
<dbReference type="RefSeq" id="XP_016475642.1">
    <property type="nucleotide sequence ID" value="XM_016620156.1"/>
</dbReference>
<dbReference type="STRING" id="4097.A0A1S4AG35"/>
<gene>
    <name evidence="3" type="primary">LOC107797287</name>
</gene>
<proteinExistence type="predicted"/>
<dbReference type="PANTHER" id="PTHR34145:SF28">
    <property type="entry name" value="F-BOX DOMAIN-CONTAINING PROTEIN"/>
    <property type="match status" value="1"/>
</dbReference>
<feature type="domain" description="F-box/LRR-repeat protein 15/At3g58940/PEG3-like LRR" evidence="1">
    <location>
        <begin position="10"/>
        <end position="91"/>
    </location>
</feature>
<dbReference type="Gene3D" id="3.80.10.10">
    <property type="entry name" value="Ribonuclease Inhibitor"/>
    <property type="match status" value="1"/>
</dbReference>
<keyword evidence="2" id="KW-1185">Reference proteome</keyword>
<dbReference type="GeneID" id="107797287"/>
<accession>A0A1S4AG35</accession>